<evidence type="ECO:0000256" key="7">
    <source>
        <dbReference type="ARBA" id="ARBA00022723"/>
    </source>
</evidence>
<evidence type="ECO:0000256" key="2">
    <source>
        <dbReference type="ARBA" id="ARBA00004167"/>
    </source>
</evidence>
<dbReference type="InterPro" id="IPR036396">
    <property type="entry name" value="Cyt_P450_sf"/>
</dbReference>
<organism evidence="14 15">
    <name type="scientific">Somion occarium</name>
    <dbReference type="NCBI Taxonomy" id="3059160"/>
    <lineage>
        <taxon>Eukaryota</taxon>
        <taxon>Fungi</taxon>
        <taxon>Dikarya</taxon>
        <taxon>Basidiomycota</taxon>
        <taxon>Agaricomycotina</taxon>
        <taxon>Agaricomycetes</taxon>
        <taxon>Polyporales</taxon>
        <taxon>Cerrenaceae</taxon>
        <taxon>Somion</taxon>
    </lineage>
</organism>
<dbReference type="PRINTS" id="PR00463">
    <property type="entry name" value="EP450I"/>
</dbReference>
<evidence type="ECO:0000256" key="12">
    <source>
        <dbReference type="ARBA" id="ARBA00023136"/>
    </source>
</evidence>
<proteinExistence type="inferred from homology"/>
<dbReference type="InterPro" id="IPR050364">
    <property type="entry name" value="Cytochrome_P450_fung"/>
</dbReference>
<evidence type="ECO:0000256" key="5">
    <source>
        <dbReference type="ARBA" id="ARBA00022617"/>
    </source>
</evidence>
<evidence type="ECO:0000256" key="9">
    <source>
        <dbReference type="ARBA" id="ARBA00023002"/>
    </source>
</evidence>
<evidence type="ECO:0000256" key="4">
    <source>
        <dbReference type="ARBA" id="ARBA00010617"/>
    </source>
</evidence>
<evidence type="ECO:0000256" key="6">
    <source>
        <dbReference type="ARBA" id="ARBA00022692"/>
    </source>
</evidence>
<keyword evidence="10 13" id="KW-0408">Iron</keyword>
<dbReference type="InterPro" id="IPR017972">
    <property type="entry name" value="Cyt_P450_CS"/>
</dbReference>
<dbReference type="PROSITE" id="PS00086">
    <property type="entry name" value="CYTOCHROME_P450"/>
    <property type="match status" value="1"/>
</dbReference>
<evidence type="ECO:0000256" key="10">
    <source>
        <dbReference type="ARBA" id="ARBA00023004"/>
    </source>
</evidence>
<keyword evidence="5 13" id="KW-0349">Heme</keyword>
<comment type="pathway">
    <text evidence="3">Secondary metabolite biosynthesis.</text>
</comment>
<comment type="similarity">
    <text evidence="4 13">Belongs to the cytochrome P450 family.</text>
</comment>
<protein>
    <recommendedName>
        <fullName evidence="16">Cytochrome P450</fullName>
    </recommendedName>
</protein>
<keyword evidence="7 13" id="KW-0479">Metal-binding</keyword>
<dbReference type="Pfam" id="PF00067">
    <property type="entry name" value="p450"/>
    <property type="match status" value="1"/>
</dbReference>
<evidence type="ECO:0000256" key="13">
    <source>
        <dbReference type="RuleBase" id="RU000461"/>
    </source>
</evidence>
<comment type="subcellular location">
    <subcellularLocation>
        <location evidence="2">Membrane</location>
        <topology evidence="2">Single-pass membrane protein</topology>
    </subcellularLocation>
</comment>
<dbReference type="PANTHER" id="PTHR46300:SF7">
    <property type="entry name" value="P450, PUTATIVE (EUROFUNG)-RELATED"/>
    <property type="match status" value="1"/>
</dbReference>
<reference evidence="15" key="1">
    <citation type="submission" date="2024-04" db="EMBL/GenBank/DDBJ databases">
        <authorList>
            <person name="Shaw F."/>
            <person name="Minotto A."/>
        </authorList>
    </citation>
    <scope>NUCLEOTIDE SEQUENCE [LARGE SCALE GENOMIC DNA]</scope>
</reference>
<keyword evidence="6" id="KW-0812">Transmembrane</keyword>
<dbReference type="Proteomes" id="UP001497453">
    <property type="component" value="Chromosome 2"/>
</dbReference>
<name>A0ABP1D025_9APHY</name>
<dbReference type="EMBL" id="OZ037945">
    <property type="protein sequence ID" value="CAL1701252.1"/>
    <property type="molecule type" value="Genomic_DNA"/>
</dbReference>
<dbReference type="Gene3D" id="1.10.630.10">
    <property type="entry name" value="Cytochrome P450"/>
    <property type="match status" value="1"/>
</dbReference>
<keyword evidence="12" id="KW-0472">Membrane</keyword>
<keyword evidence="9 13" id="KW-0560">Oxidoreductase</keyword>
<evidence type="ECO:0000256" key="1">
    <source>
        <dbReference type="ARBA" id="ARBA00001971"/>
    </source>
</evidence>
<evidence type="ECO:0000313" key="15">
    <source>
        <dbReference type="Proteomes" id="UP001497453"/>
    </source>
</evidence>
<evidence type="ECO:0000256" key="3">
    <source>
        <dbReference type="ARBA" id="ARBA00005179"/>
    </source>
</evidence>
<comment type="cofactor">
    <cofactor evidence="1">
        <name>heme</name>
        <dbReference type="ChEBI" id="CHEBI:30413"/>
    </cofactor>
</comment>
<evidence type="ECO:0008006" key="16">
    <source>
        <dbReference type="Google" id="ProtNLM"/>
    </source>
</evidence>
<evidence type="ECO:0000313" key="14">
    <source>
        <dbReference type="EMBL" id="CAL1701252.1"/>
    </source>
</evidence>
<evidence type="ECO:0000256" key="11">
    <source>
        <dbReference type="ARBA" id="ARBA00023033"/>
    </source>
</evidence>
<evidence type="ECO:0000256" key="8">
    <source>
        <dbReference type="ARBA" id="ARBA00022989"/>
    </source>
</evidence>
<keyword evidence="8" id="KW-1133">Transmembrane helix</keyword>
<gene>
    <name evidence="14" type="ORF">GFSPODELE1_LOCUS3502</name>
</gene>
<keyword evidence="15" id="KW-1185">Reference proteome</keyword>
<sequence length="551" mass="62904">MVKKGRLWSNLEHPSPFSWLTTMGIQQTLADNLHVVLPLVLALVFVLYKIRPSTGLRSLPLPPGPKPHWLLGNVLDMPKEYPWVRFREWTDTYGDVVFLHLPMQPTILVGTAKAAFDLLEKRSHLYSDRTETVMDKLMYWDWDFGFLGYNAKWRRHRKLFHQHFAPTVISKYHPIQIQQARGYIRRMLSNLNPTAPVDEIRLTFAAVILKVTYGMNVTSMNDEYIKWAQKALEGISEAKVPGAYWIEFFPWFKWIPSWVPGASFRKLADQYRPYTEKMVHYPFETVRKAADNGVEIPSVVYSLIKEARETFSDRKDQEDMELAARDTMGVAYAAGFDTTTAAGQGFILGMAMNPEFQRKAQAELEAVVGPKRLPDFSDYESLPCCRAIVLESMRWLPVTPFAIPHKLIQDDEYNGYLIPKGTTVIPNSWAMLHNPEDYPDPERFLPERFLTKDGKLNPEVRDPTTFSFGYGRRICPGRFLSNDSLFIVVASTLHCFNIEAACDKDGKPADLNAASQMMSGFLSGPTAVPCVFKPRSEAAIKLVQDTANESW</sequence>
<keyword evidence="11 13" id="KW-0503">Monooxygenase</keyword>
<dbReference type="CDD" id="cd11065">
    <property type="entry name" value="CYP64-like"/>
    <property type="match status" value="1"/>
</dbReference>
<dbReference type="InterPro" id="IPR002401">
    <property type="entry name" value="Cyt_P450_E_grp-I"/>
</dbReference>
<accession>A0ABP1D025</accession>
<dbReference type="PANTHER" id="PTHR46300">
    <property type="entry name" value="P450, PUTATIVE (EUROFUNG)-RELATED-RELATED"/>
    <property type="match status" value="1"/>
</dbReference>
<dbReference type="InterPro" id="IPR001128">
    <property type="entry name" value="Cyt_P450"/>
</dbReference>
<dbReference type="SUPFAM" id="SSF48264">
    <property type="entry name" value="Cytochrome P450"/>
    <property type="match status" value="1"/>
</dbReference>